<dbReference type="Proteomes" id="UP000324800">
    <property type="component" value="Unassembled WGS sequence"/>
</dbReference>
<comment type="caution">
    <text evidence="1">The sequence shown here is derived from an EMBL/GenBank/DDBJ whole genome shotgun (WGS) entry which is preliminary data.</text>
</comment>
<evidence type="ECO:0000313" key="1">
    <source>
        <dbReference type="EMBL" id="KAA6373823.1"/>
    </source>
</evidence>
<organism evidence="1 2">
    <name type="scientific">Streblomastix strix</name>
    <dbReference type="NCBI Taxonomy" id="222440"/>
    <lineage>
        <taxon>Eukaryota</taxon>
        <taxon>Metamonada</taxon>
        <taxon>Preaxostyla</taxon>
        <taxon>Oxymonadida</taxon>
        <taxon>Streblomastigidae</taxon>
        <taxon>Streblomastix</taxon>
    </lineage>
</organism>
<proteinExistence type="predicted"/>
<protein>
    <submittedName>
        <fullName evidence="1">Uncharacterized protein</fullName>
    </submittedName>
</protein>
<accession>A0A5J4UU21</accession>
<sequence>MLYKVSHSGERLLQTEIESEKYRSIYIQNCAEFIQSEQEQREELEYLKLQEIANDPLHKPLFASSILIRGQCETLKVFSGESIPVVVRVFYKEYQLPKEIQSKLLERMYRLEDEM</sequence>
<dbReference type="AlphaFoldDB" id="A0A5J4UU21"/>
<evidence type="ECO:0000313" key="2">
    <source>
        <dbReference type="Proteomes" id="UP000324800"/>
    </source>
</evidence>
<dbReference type="EMBL" id="SNRW01012441">
    <property type="protein sequence ID" value="KAA6373823.1"/>
    <property type="molecule type" value="Genomic_DNA"/>
</dbReference>
<name>A0A5J4UU21_9EUKA</name>
<reference evidence="1 2" key="1">
    <citation type="submission" date="2019-03" db="EMBL/GenBank/DDBJ databases">
        <title>Single cell metagenomics reveals metabolic interactions within the superorganism composed of flagellate Streblomastix strix and complex community of Bacteroidetes bacteria on its surface.</title>
        <authorList>
            <person name="Treitli S.C."/>
            <person name="Kolisko M."/>
            <person name="Husnik F."/>
            <person name="Keeling P."/>
            <person name="Hampl V."/>
        </authorList>
    </citation>
    <scope>NUCLEOTIDE SEQUENCE [LARGE SCALE GENOMIC DNA]</scope>
    <source>
        <strain evidence="1">ST1C</strain>
    </source>
</reference>
<gene>
    <name evidence="1" type="ORF">EZS28_030649</name>
</gene>